<dbReference type="STRING" id="3821.A0A151RTX3"/>
<name>A0A151RTX3_CAJCA</name>
<evidence type="ECO:0000313" key="3">
    <source>
        <dbReference type="EMBL" id="KYP45998.1"/>
    </source>
</evidence>
<gene>
    <name evidence="3" type="ORF">KK1_032444</name>
</gene>
<dbReference type="Pfam" id="PF24747">
    <property type="entry name" value="Zn-ribbon_GIR1"/>
    <property type="match status" value="1"/>
</dbReference>
<keyword evidence="4" id="KW-1185">Reference proteome</keyword>
<accession>A0A151RTX3</accession>
<dbReference type="OrthoDB" id="1930194at2759"/>
<feature type="compositionally biased region" description="Low complexity" evidence="1">
    <location>
        <begin position="29"/>
        <end position="38"/>
    </location>
</feature>
<evidence type="ECO:0000313" key="4">
    <source>
        <dbReference type="Proteomes" id="UP000075243"/>
    </source>
</evidence>
<dbReference type="PANTHER" id="PTHR33177">
    <property type="entry name" value="PUTATIVE-RELATED"/>
    <property type="match status" value="1"/>
</dbReference>
<evidence type="ECO:0000259" key="2">
    <source>
        <dbReference type="Pfam" id="PF24747"/>
    </source>
</evidence>
<feature type="domain" description="GIR1-like zinc ribbon" evidence="2">
    <location>
        <begin position="73"/>
        <end position="107"/>
    </location>
</feature>
<dbReference type="OMA" id="MINGANH"/>
<dbReference type="Gramene" id="C.cajan_36953.t">
    <property type="protein sequence ID" value="C.cajan_36953.t.cds1"/>
    <property type="gene ID" value="C.cajan_36953"/>
</dbReference>
<protein>
    <recommendedName>
        <fullName evidence="2">GIR1-like zinc ribbon domain-containing protein</fullName>
    </recommendedName>
</protein>
<sequence>MSDRNGSIPKLELKLNLSPPRVVSHRPESPTLSTTMSPASPPPSLCVSVEVSQEEEDNNNNNLEHPNNPEAISLVLVGCPRCHMYVMVAEDNLRCLKCGSTTLLEFDHDNNNNNLIIRK</sequence>
<dbReference type="PANTHER" id="PTHR33177:SF74">
    <property type="entry name" value="PROTEIN GL2-INTERACTING REPRESSOR 1"/>
    <property type="match status" value="1"/>
</dbReference>
<dbReference type="Proteomes" id="UP000075243">
    <property type="component" value="Unassembled WGS sequence"/>
</dbReference>
<dbReference type="InterPro" id="IPR056440">
    <property type="entry name" value="Zn-ribbon_GIR1"/>
</dbReference>
<dbReference type="AlphaFoldDB" id="A0A151RTX3"/>
<dbReference type="EMBL" id="KQ483572">
    <property type="protein sequence ID" value="KYP45998.1"/>
    <property type="molecule type" value="Genomic_DNA"/>
</dbReference>
<feature type="region of interest" description="Disordered" evidence="1">
    <location>
        <begin position="1"/>
        <end position="67"/>
    </location>
</feature>
<reference evidence="3" key="1">
    <citation type="journal article" date="2012" name="Nat. Biotechnol.">
        <title>Draft genome sequence of pigeonpea (Cajanus cajan), an orphan legume crop of resource-poor farmers.</title>
        <authorList>
            <person name="Varshney R.K."/>
            <person name="Chen W."/>
            <person name="Li Y."/>
            <person name="Bharti A.K."/>
            <person name="Saxena R.K."/>
            <person name="Schlueter J.A."/>
            <person name="Donoghue M.T."/>
            <person name="Azam S."/>
            <person name="Fan G."/>
            <person name="Whaley A.M."/>
            <person name="Farmer A.D."/>
            <person name="Sheridan J."/>
            <person name="Iwata A."/>
            <person name="Tuteja R."/>
            <person name="Penmetsa R.V."/>
            <person name="Wu W."/>
            <person name="Upadhyaya H.D."/>
            <person name="Yang S.P."/>
            <person name="Shah T."/>
            <person name="Saxena K.B."/>
            <person name="Michael T."/>
            <person name="McCombie W.R."/>
            <person name="Yang B."/>
            <person name="Zhang G."/>
            <person name="Yang H."/>
            <person name="Wang J."/>
            <person name="Spillane C."/>
            <person name="Cook D.R."/>
            <person name="May G.D."/>
            <person name="Xu X."/>
            <person name="Jackson S.A."/>
        </authorList>
    </citation>
    <scope>NUCLEOTIDE SEQUENCE [LARGE SCALE GENOMIC DNA]</scope>
</reference>
<organism evidence="3 4">
    <name type="scientific">Cajanus cajan</name>
    <name type="common">Pigeon pea</name>
    <name type="synonym">Cajanus indicus</name>
    <dbReference type="NCBI Taxonomy" id="3821"/>
    <lineage>
        <taxon>Eukaryota</taxon>
        <taxon>Viridiplantae</taxon>
        <taxon>Streptophyta</taxon>
        <taxon>Embryophyta</taxon>
        <taxon>Tracheophyta</taxon>
        <taxon>Spermatophyta</taxon>
        <taxon>Magnoliopsida</taxon>
        <taxon>eudicotyledons</taxon>
        <taxon>Gunneridae</taxon>
        <taxon>Pentapetalae</taxon>
        <taxon>rosids</taxon>
        <taxon>fabids</taxon>
        <taxon>Fabales</taxon>
        <taxon>Fabaceae</taxon>
        <taxon>Papilionoideae</taxon>
        <taxon>50 kb inversion clade</taxon>
        <taxon>NPAAA clade</taxon>
        <taxon>indigoferoid/millettioid clade</taxon>
        <taxon>Phaseoleae</taxon>
        <taxon>Cajanus</taxon>
    </lineage>
</organism>
<evidence type="ECO:0000256" key="1">
    <source>
        <dbReference type="SAM" id="MobiDB-lite"/>
    </source>
</evidence>
<proteinExistence type="predicted"/>
<dbReference type="InterPro" id="IPR055281">
    <property type="entry name" value="GIR1-2/SIED1"/>
</dbReference>